<dbReference type="InterPro" id="IPR010911">
    <property type="entry name" value="Rab_BD"/>
</dbReference>
<dbReference type="SUPFAM" id="SSF49562">
    <property type="entry name" value="C2 domain (Calcium/lipid-binding domain, CaLB)"/>
    <property type="match status" value="2"/>
</dbReference>
<dbReference type="PROSITE" id="PS50916">
    <property type="entry name" value="RABBD"/>
    <property type="match status" value="1"/>
</dbReference>
<dbReference type="GO" id="GO:0006887">
    <property type="term" value="P:exocytosis"/>
    <property type="evidence" value="ECO:0007669"/>
    <property type="project" value="UniProtKB-KW"/>
</dbReference>
<proteinExistence type="predicted"/>
<dbReference type="Pfam" id="PF00168">
    <property type="entry name" value="C2"/>
    <property type="match status" value="2"/>
</dbReference>
<keyword evidence="3" id="KW-0268">Exocytosis</keyword>
<dbReference type="KEGG" id="pki:111849221"/>
<dbReference type="GO" id="GO:0042043">
    <property type="term" value="F:neurexin family protein binding"/>
    <property type="evidence" value="ECO:0007669"/>
    <property type="project" value="TreeGrafter"/>
</dbReference>
<dbReference type="FunFam" id="2.60.40.150:FF:000006">
    <property type="entry name" value="Synaptotagmin-like 5, isoform CRA_a"/>
    <property type="match status" value="1"/>
</dbReference>
<dbReference type="OrthoDB" id="1029639at2759"/>
<reference evidence="10" key="1">
    <citation type="submission" date="2025-08" db="UniProtKB">
        <authorList>
            <consortium name="Ensembl"/>
        </authorList>
    </citation>
    <scope>IDENTIFICATION</scope>
</reference>
<feature type="region of interest" description="Disordered" evidence="7">
    <location>
        <begin position="103"/>
        <end position="133"/>
    </location>
</feature>
<dbReference type="InterPro" id="IPR000008">
    <property type="entry name" value="C2_dom"/>
</dbReference>
<dbReference type="PROSITE" id="PS50004">
    <property type="entry name" value="C2"/>
    <property type="match status" value="2"/>
</dbReference>
<protein>
    <recommendedName>
        <fullName evidence="6">Synaptotagmin-like protein 2</fullName>
    </recommendedName>
</protein>
<evidence type="ECO:0000256" key="2">
    <source>
        <dbReference type="ARBA" id="ARBA00022475"/>
    </source>
</evidence>
<feature type="region of interest" description="Disordered" evidence="7">
    <location>
        <begin position="770"/>
        <end position="797"/>
    </location>
</feature>
<sequence>MQVTVTEEWSRLPSQFREGPEGLIMIDLSYLTEEEREMILMVLKRDADLKKAEEYRVRELEKLQDNSQLKFLTGQWFYEVRSHRHRIQGSEIIRASLRRRKFPEKPHESTQLEKPCSTYSGKQDTTFPEEPSQITEKTFVDSQRELFIMLPVFQQERANQGVKQRSNPFNTALMEPEVFQESESKKTIAMDPLKSYDGGQHDYQPEPQAYLMPSHSFLGHEESEVAAESQEITEEGESVLKVLEWFSRSSDSEDKESKLKEESNYPKDGSTTSNGHVSIEVLSQKQQEQELNESGNTEYKDIVPGVSQDEMKILESNDGYNSESFGMDLPFQRRFISTVEIQTGMQRESERILPNIQQNAEQNEILESWHDVKPIEAQDEKPRIVAKMKSFWEKGNGVEVLNSRSGEELKNKEAKISQNDVCRNNSETVTYLDEEATLSISDKLHETGSDIYKTHTFHSATPDFQSGEQLVAMEDNIRHRGVTDNSGGANAARKPEDAKYESSYILDSHNDQEISSATQYVMKDWMKYTELPVSTHEQQTAQPQEIEGGPNQTNRSISRVGQLKSMWENEVSGPKMADHSKEVFEIKLTKPAVESSTDKSFATSTFDLKRMERELSSEHVWATPSPLRQKPKFTVLSMKERMERLQENSPGDSQFQNARDFWMGATSSLPDPQYPAAEAQLTSPERFHSEGTEPQGLVQQGGTFPGVESKMFLSQNDHLHAPPFDSGKTHARQLSGENKELNIFMDIPSPNREIQDKDQPLLISLLDEEQEVGSSPLGETKIATSESPQWLSRDDGQGKKTLAQASVDEVLESQSIIILEDKRTPIKPARWNLRSLDERTNAPQKSPVIYLEKLQQQEKQPDSPVDVLKYEKNQSAKRTFYNEGDYRKSLSLEEIEVLGISEKENLSELGKTEGQSDTNLLAESKGQAIGFMSSQMTKSSGEKGQWNPTQHGLEGDDLEMTFRASTPEAVSLIWTSPVRETETPSVPNLKSEPAESPVRLIASYKSVEDLTSCTTGEKGKRNVDGSKSFAVYDVSREPFVPKSSFAEPDKLKNLSISVPDFLLDESPESSSDSTTSYHGRMGRSLTSLSSSSDFASVSSVSESVVSLYSGDLTLVEVRGTIQFSISYEQKLKELHIFIVQCGDLAVADQKKNRTDPYVKSYLLPDKAKMRKRKTSVKKKTLNPTFNELLRYRASLAIIQTQTLNLSVWHNDTFGRNRFLGEVDIDLSTWDFRSTPMNNMTLKPRITSKLQPSDYRGEMTLAVRFLPEIAHSRETHSTMSTHASDIQVSNSGEVHIWVKECKNLPIIRGSTVDPFVKCFIFPDTSRKSRQKTRVLRRTPNPVFNHTMVIDGFREGDLLEACAELTVWDHDRLSNHFLGGLRLSLGSGKSYESVVDWMDSSADESKLWKRMMESPSEWVEGTLPLRVVTPVKHTWKK</sequence>
<dbReference type="FunFam" id="2.60.40.150:FF:000040">
    <property type="entry name" value="synaptotagmin-like protein 2 isoform X2"/>
    <property type="match status" value="1"/>
</dbReference>
<comment type="subcellular location">
    <subcellularLocation>
        <location evidence="1">Cell membrane</location>
    </subcellularLocation>
</comment>
<evidence type="ECO:0000256" key="7">
    <source>
        <dbReference type="SAM" id="MobiDB-lite"/>
    </source>
</evidence>
<evidence type="ECO:0000313" key="11">
    <source>
        <dbReference type="Proteomes" id="UP000261540"/>
    </source>
</evidence>
<feature type="domain" description="C2" evidence="8">
    <location>
        <begin position="1117"/>
        <end position="1240"/>
    </location>
</feature>
<dbReference type="PANTHER" id="PTHR45716">
    <property type="entry name" value="BITESIZE, ISOFORM I"/>
    <property type="match status" value="1"/>
</dbReference>
<feature type="domain" description="C2" evidence="8">
    <location>
        <begin position="1272"/>
        <end position="1396"/>
    </location>
</feature>
<feature type="compositionally biased region" description="Polar residues" evidence="7">
    <location>
        <begin position="117"/>
        <end position="133"/>
    </location>
</feature>
<feature type="region of interest" description="Disordered" evidence="7">
    <location>
        <begin position="685"/>
        <end position="708"/>
    </location>
</feature>
<dbReference type="Proteomes" id="UP000261540">
    <property type="component" value="Unplaced"/>
</dbReference>
<keyword evidence="4" id="KW-0677">Repeat</keyword>
<evidence type="ECO:0000256" key="3">
    <source>
        <dbReference type="ARBA" id="ARBA00022483"/>
    </source>
</evidence>
<evidence type="ECO:0000256" key="1">
    <source>
        <dbReference type="ARBA" id="ARBA00004236"/>
    </source>
</evidence>
<feature type="compositionally biased region" description="Basic and acidic residues" evidence="7">
    <location>
        <begin position="251"/>
        <end position="265"/>
    </location>
</feature>
<dbReference type="GeneTree" id="ENSGT00940000155843"/>
<dbReference type="Gene3D" id="2.60.40.150">
    <property type="entry name" value="C2 domain"/>
    <property type="match status" value="2"/>
</dbReference>
<dbReference type="PANTHER" id="PTHR45716:SF5">
    <property type="entry name" value="SYNAPTOTAGMIN-LIKE PROTEIN 2"/>
    <property type="match status" value="1"/>
</dbReference>
<dbReference type="Ensembl" id="ENSPKIT00000018192.1">
    <property type="protein sequence ID" value="ENSPKIP00000037230.1"/>
    <property type="gene ID" value="ENSPKIG00000015460.1"/>
</dbReference>
<dbReference type="RefSeq" id="XP_023677693.1">
    <property type="nucleotide sequence ID" value="XM_023821925.2"/>
</dbReference>
<dbReference type="GO" id="GO:0005886">
    <property type="term" value="C:plasma membrane"/>
    <property type="evidence" value="ECO:0007669"/>
    <property type="project" value="UniProtKB-SubCell"/>
</dbReference>
<dbReference type="GO" id="GO:0006886">
    <property type="term" value="P:intracellular protein transport"/>
    <property type="evidence" value="ECO:0007669"/>
    <property type="project" value="InterPro"/>
</dbReference>
<evidence type="ECO:0000256" key="5">
    <source>
        <dbReference type="ARBA" id="ARBA00023136"/>
    </source>
</evidence>
<accession>A0A3B3T3I6</accession>
<dbReference type="InterPro" id="IPR035892">
    <property type="entry name" value="C2_domain_sf"/>
</dbReference>
<evidence type="ECO:0000313" key="10">
    <source>
        <dbReference type="Ensembl" id="ENSPKIP00000037230.1"/>
    </source>
</evidence>
<name>A0A3B3T3I6_9TELE</name>
<evidence type="ECO:0000256" key="4">
    <source>
        <dbReference type="ARBA" id="ARBA00022737"/>
    </source>
</evidence>
<dbReference type="SMART" id="SM00239">
    <property type="entry name" value="C2"/>
    <property type="match status" value="2"/>
</dbReference>
<feature type="domain" description="RabBD" evidence="9">
    <location>
        <begin position="25"/>
        <end position="80"/>
    </location>
</feature>
<evidence type="ECO:0000256" key="6">
    <source>
        <dbReference type="ARBA" id="ARBA00072164"/>
    </source>
</evidence>
<keyword evidence="2" id="KW-1003">Cell membrane</keyword>
<dbReference type="GeneID" id="111849221"/>
<organism evidence="10 11">
    <name type="scientific">Paramormyrops kingsleyae</name>
    <dbReference type="NCBI Taxonomy" id="1676925"/>
    <lineage>
        <taxon>Eukaryota</taxon>
        <taxon>Metazoa</taxon>
        <taxon>Chordata</taxon>
        <taxon>Craniata</taxon>
        <taxon>Vertebrata</taxon>
        <taxon>Euteleostomi</taxon>
        <taxon>Actinopterygii</taxon>
        <taxon>Neopterygii</taxon>
        <taxon>Teleostei</taxon>
        <taxon>Osteoglossocephala</taxon>
        <taxon>Osteoglossomorpha</taxon>
        <taxon>Osteoglossiformes</taxon>
        <taxon>Mormyridae</taxon>
        <taxon>Paramormyrops</taxon>
    </lineage>
</organism>
<dbReference type="STRING" id="1676925.ENSPKIP00000037230"/>
<dbReference type="GO" id="GO:0031267">
    <property type="term" value="F:small GTPase binding"/>
    <property type="evidence" value="ECO:0007669"/>
    <property type="project" value="InterPro"/>
</dbReference>
<dbReference type="Gene3D" id="6.10.250.3000">
    <property type="match status" value="1"/>
</dbReference>
<reference evidence="10" key="2">
    <citation type="submission" date="2025-09" db="UniProtKB">
        <authorList>
            <consortium name="Ensembl"/>
        </authorList>
    </citation>
    <scope>IDENTIFICATION</scope>
</reference>
<dbReference type="CDD" id="cd04020">
    <property type="entry name" value="C2B_SLP_1-2-3-4"/>
    <property type="match status" value="1"/>
</dbReference>
<evidence type="ECO:0000259" key="8">
    <source>
        <dbReference type="PROSITE" id="PS50004"/>
    </source>
</evidence>
<keyword evidence="5" id="KW-0472">Membrane</keyword>
<evidence type="ECO:0000259" key="9">
    <source>
        <dbReference type="PROSITE" id="PS50916"/>
    </source>
</evidence>
<keyword evidence="11" id="KW-1185">Reference proteome</keyword>
<feature type="region of interest" description="Disordered" evidence="7">
    <location>
        <begin position="251"/>
        <end position="275"/>
    </location>
</feature>
<dbReference type="InterPro" id="IPR043567">
    <property type="entry name" value="SYTL1-5_C2B"/>
</dbReference>
<dbReference type="GO" id="GO:0070382">
    <property type="term" value="C:exocytic vesicle"/>
    <property type="evidence" value="ECO:0007669"/>
    <property type="project" value="TreeGrafter"/>
</dbReference>